<evidence type="ECO:0000256" key="3">
    <source>
        <dbReference type="ARBA" id="ARBA00005517"/>
    </source>
</evidence>
<keyword evidence="6" id="KW-0028">Amino-acid biosynthesis</keyword>
<dbReference type="OrthoDB" id="9763107at2"/>
<proteinExistence type="inferred from homology"/>
<dbReference type="InterPro" id="IPR036052">
    <property type="entry name" value="TrpB-like_PALP_sf"/>
</dbReference>
<dbReference type="NCBIfam" id="TIGR00260">
    <property type="entry name" value="thrC"/>
    <property type="match status" value="1"/>
</dbReference>
<dbReference type="GO" id="GO:0030170">
    <property type="term" value="F:pyridoxal phosphate binding"/>
    <property type="evidence" value="ECO:0007669"/>
    <property type="project" value="InterPro"/>
</dbReference>
<dbReference type="Gene3D" id="3.40.50.1100">
    <property type="match status" value="2"/>
</dbReference>
<evidence type="ECO:0000256" key="2">
    <source>
        <dbReference type="ARBA" id="ARBA00004979"/>
    </source>
</evidence>
<evidence type="ECO:0000256" key="4">
    <source>
        <dbReference type="ARBA" id="ARBA00013028"/>
    </source>
</evidence>
<dbReference type="InterPro" id="IPR037158">
    <property type="entry name" value="Thr_synth_N_sf"/>
</dbReference>
<dbReference type="EMBL" id="BMIO01000005">
    <property type="protein sequence ID" value="GGD45204.1"/>
    <property type="molecule type" value="Genomic_DNA"/>
</dbReference>
<keyword evidence="8 12" id="KW-0663">Pyridoxal phosphate</keyword>
<evidence type="ECO:0000256" key="8">
    <source>
        <dbReference type="ARBA" id="ARBA00022898"/>
    </source>
</evidence>
<protein>
    <recommendedName>
        <fullName evidence="5 11">Threonine synthase</fullName>
        <ecNumber evidence="4 11">4.2.3.1</ecNumber>
    </recommendedName>
</protein>
<feature type="domain" description="Threonine synthase N-terminal" evidence="14">
    <location>
        <begin position="2"/>
        <end position="80"/>
    </location>
</feature>
<dbReference type="InterPro" id="IPR029144">
    <property type="entry name" value="Thr_synth_N"/>
</dbReference>
<dbReference type="AlphaFoldDB" id="A0A916YI32"/>
<comment type="pathway">
    <text evidence="2">Amino-acid biosynthesis; L-threonine biosynthesis; L-threonine from L-aspartate: step 5/5.</text>
</comment>
<feature type="modified residue" description="N6-(pyridoxal phosphate)lysine" evidence="12">
    <location>
        <position position="112"/>
    </location>
</feature>
<evidence type="ECO:0000259" key="14">
    <source>
        <dbReference type="Pfam" id="PF14821"/>
    </source>
</evidence>
<dbReference type="Pfam" id="PF24857">
    <property type="entry name" value="THR4_C"/>
    <property type="match status" value="1"/>
</dbReference>
<dbReference type="EC" id="4.2.3.1" evidence="4 11"/>
<organism evidence="15 16">
    <name type="scientific">Croceicoccus pelagius</name>
    <dbReference type="NCBI Taxonomy" id="1703341"/>
    <lineage>
        <taxon>Bacteria</taxon>
        <taxon>Pseudomonadati</taxon>
        <taxon>Pseudomonadota</taxon>
        <taxon>Alphaproteobacteria</taxon>
        <taxon>Sphingomonadales</taxon>
        <taxon>Erythrobacteraceae</taxon>
        <taxon>Croceicoccus</taxon>
    </lineage>
</organism>
<dbReference type="SUPFAM" id="SSF53686">
    <property type="entry name" value="Tryptophan synthase beta subunit-like PLP-dependent enzymes"/>
    <property type="match status" value="1"/>
</dbReference>
<evidence type="ECO:0000256" key="1">
    <source>
        <dbReference type="ARBA" id="ARBA00001933"/>
    </source>
</evidence>
<keyword evidence="16" id="KW-1185">Reference proteome</keyword>
<evidence type="ECO:0000256" key="6">
    <source>
        <dbReference type="ARBA" id="ARBA00022605"/>
    </source>
</evidence>
<dbReference type="PANTHER" id="PTHR42690">
    <property type="entry name" value="THREONINE SYNTHASE FAMILY MEMBER"/>
    <property type="match status" value="1"/>
</dbReference>
<dbReference type="InterPro" id="IPR004450">
    <property type="entry name" value="Thr_synthase-like"/>
</dbReference>
<dbReference type="PROSITE" id="PS00165">
    <property type="entry name" value="DEHYDRATASE_SER_THR"/>
    <property type="match status" value="1"/>
</dbReference>
<evidence type="ECO:0000313" key="15">
    <source>
        <dbReference type="EMBL" id="GGD45204.1"/>
    </source>
</evidence>
<evidence type="ECO:0000256" key="7">
    <source>
        <dbReference type="ARBA" id="ARBA00022697"/>
    </source>
</evidence>
<evidence type="ECO:0000256" key="10">
    <source>
        <dbReference type="ARBA" id="ARBA00049144"/>
    </source>
</evidence>
<feature type="domain" description="Tryptophan synthase beta chain-like PALP" evidence="13">
    <location>
        <begin position="99"/>
        <end position="333"/>
    </location>
</feature>
<dbReference type="InterPro" id="IPR001926">
    <property type="entry name" value="TrpB-like_PALP"/>
</dbReference>
<evidence type="ECO:0000256" key="5">
    <source>
        <dbReference type="ARBA" id="ARBA00018679"/>
    </source>
</evidence>
<dbReference type="Pfam" id="PF00291">
    <property type="entry name" value="PALP"/>
    <property type="match status" value="1"/>
</dbReference>
<accession>A0A916YI32</accession>
<dbReference type="GO" id="GO:0009088">
    <property type="term" value="P:threonine biosynthetic process"/>
    <property type="evidence" value="ECO:0007669"/>
    <property type="project" value="UniProtKB-UniRule"/>
</dbReference>
<dbReference type="InterPro" id="IPR000634">
    <property type="entry name" value="Ser/Thr_deHydtase_PyrdxlP-BS"/>
</dbReference>
<evidence type="ECO:0000256" key="12">
    <source>
        <dbReference type="PIRSR" id="PIRSR604450-51"/>
    </source>
</evidence>
<comment type="caution">
    <text evidence="15">The sequence shown here is derived from an EMBL/GenBank/DDBJ whole genome shotgun (WGS) entry which is preliminary data.</text>
</comment>
<reference evidence="15 16" key="1">
    <citation type="journal article" date="2014" name="Int. J. Syst. Evol. Microbiol.">
        <title>Complete genome sequence of Corynebacterium casei LMG S-19264T (=DSM 44701T), isolated from a smear-ripened cheese.</title>
        <authorList>
            <consortium name="US DOE Joint Genome Institute (JGI-PGF)"/>
            <person name="Walter F."/>
            <person name="Albersmeier A."/>
            <person name="Kalinowski J."/>
            <person name="Ruckert C."/>
        </authorList>
    </citation>
    <scope>NUCLEOTIDE SEQUENCE [LARGE SCALE GENOMIC DNA]</scope>
    <source>
        <strain evidence="15 16">CGMCC 1.15358</strain>
    </source>
</reference>
<dbReference type="GO" id="GO:0004795">
    <property type="term" value="F:threonine synthase activity"/>
    <property type="evidence" value="ECO:0007669"/>
    <property type="project" value="UniProtKB-UniRule"/>
</dbReference>
<dbReference type="RefSeq" id="WP_066761113.1">
    <property type="nucleotide sequence ID" value="NZ_BMIO01000005.1"/>
</dbReference>
<evidence type="ECO:0000256" key="9">
    <source>
        <dbReference type="ARBA" id="ARBA00023239"/>
    </source>
</evidence>
<name>A0A916YI32_9SPHN</name>
<evidence type="ECO:0000313" key="16">
    <source>
        <dbReference type="Proteomes" id="UP000598997"/>
    </source>
</evidence>
<dbReference type="Gene3D" id="3.90.1380.10">
    <property type="entry name" value="Threonine synthase, N-terminal domain"/>
    <property type="match status" value="1"/>
</dbReference>
<dbReference type="Proteomes" id="UP000598997">
    <property type="component" value="Unassembled WGS sequence"/>
</dbReference>
<comment type="similarity">
    <text evidence="3">Belongs to the threonine synthase family.</text>
</comment>
<keyword evidence="7" id="KW-0791">Threonine biosynthesis</keyword>
<comment type="cofactor">
    <cofactor evidence="1 12">
        <name>pyridoxal 5'-phosphate</name>
        <dbReference type="ChEBI" id="CHEBI:597326"/>
    </cofactor>
</comment>
<comment type="catalytic activity">
    <reaction evidence="10">
        <text>O-phospho-L-homoserine + H2O = L-threonine + phosphate</text>
        <dbReference type="Rhea" id="RHEA:10840"/>
        <dbReference type="ChEBI" id="CHEBI:15377"/>
        <dbReference type="ChEBI" id="CHEBI:43474"/>
        <dbReference type="ChEBI" id="CHEBI:57590"/>
        <dbReference type="ChEBI" id="CHEBI:57926"/>
        <dbReference type="EC" id="4.2.3.1"/>
    </reaction>
</comment>
<dbReference type="InterPro" id="IPR051166">
    <property type="entry name" value="Threonine_Synthase"/>
</dbReference>
<dbReference type="PANTHER" id="PTHR42690:SF1">
    <property type="entry name" value="THREONINE SYNTHASE-LIKE 2"/>
    <property type="match status" value="1"/>
</dbReference>
<dbReference type="Pfam" id="PF14821">
    <property type="entry name" value="Thr_synth_N"/>
    <property type="match status" value="1"/>
</dbReference>
<gene>
    <name evidence="15" type="primary">thrC</name>
    <name evidence="15" type="ORF">GCM10010989_19180</name>
</gene>
<evidence type="ECO:0000259" key="13">
    <source>
        <dbReference type="Pfam" id="PF00291"/>
    </source>
</evidence>
<keyword evidence="9" id="KW-0456">Lyase</keyword>
<dbReference type="CDD" id="cd01560">
    <property type="entry name" value="Thr-synth_2"/>
    <property type="match status" value="1"/>
</dbReference>
<sequence>MEYVSTRGSAPALDFRGVTLAGLASDGGLYVPRAWPSFSKDEIAALAGLPYAELAAKVMQPFIGECIAPDRLLELTNQAYGRFAHKAVTPLKQFDETQWLLELFHGPTLAFKDVALQLLGLLFEEFLKNSDQHLTIVGATSGDTGSAAIDAVAGRDKIDIFMLHPKGRVSEVQRRQMTSVIAPNVHNIAIEGSFDDAQAMVKRMFADTAMTDRFRISAVNSINWARLMAQVVYYFAAGVQLGAPHRKVAFSVPTGNFGDVFAGYVAAKMGLPVERLVVATNVNDILHRAISTGDYSAHGVTPTDAPSMDIQVSSNFERLLFDAGGRDGLAMADQMKSFEASKAMQLTNTQRDGAAALFTSARADAGQTVDAMRWAWDNCREVIDPHTAIGLHAALETKLPAGVPMVTLATAHPAKFGPAVEKAIGEKPVLPPRVGDLYEREEAFSELPGTYEAVAEFVAERATPSPL</sequence>
<evidence type="ECO:0000256" key="11">
    <source>
        <dbReference type="NCBIfam" id="TIGR00260"/>
    </source>
</evidence>